<evidence type="ECO:0000256" key="1">
    <source>
        <dbReference type="SAM" id="MobiDB-lite"/>
    </source>
</evidence>
<feature type="domain" description="Retroviral polymerase SH3-like" evidence="2">
    <location>
        <begin position="151"/>
        <end position="202"/>
    </location>
</feature>
<feature type="compositionally biased region" description="Polar residues" evidence="1">
    <location>
        <begin position="259"/>
        <end position="268"/>
    </location>
</feature>
<evidence type="ECO:0000313" key="3">
    <source>
        <dbReference type="EMBL" id="OIT27141.1"/>
    </source>
</evidence>
<organism evidence="3 4">
    <name type="scientific">Nicotiana attenuata</name>
    <name type="common">Coyote tobacco</name>
    <dbReference type="NCBI Taxonomy" id="49451"/>
    <lineage>
        <taxon>Eukaryota</taxon>
        <taxon>Viridiplantae</taxon>
        <taxon>Streptophyta</taxon>
        <taxon>Embryophyta</taxon>
        <taxon>Tracheophyta</taxon>
        <taxon>Spermatophyta</taxon>
        <taxon>Magnoliopsida</taxon>
        <taxon>eudicotyledons</taxon>
        <taxon>Gunneridae</taxon>
        <taxon>Pentapetalae</taxon>
        <taxon>asterids</taxon>
        <taxon>lamiids</taxon>
        <taxon>Solanales</taxon>
        <taxon>Solanaceae</taxon>
        <taxon>Nicotianoideae</taxon>
        <taxon>Nicotianeae</taxon>
        <taxon>Nicotiana</taxon>
    </lineage>
</organism>
<accession>A0A1J6KAQ6</accession>
<evidence type="ECO:0000313" key="4">
    <source>
        <dbReference type="Proteomes" id="UP000187609"/>
    </source>
</evidence>
<proteinExistence type="predicted"/>
<dbReference type="AlphaFoldDB" id="A0A1J6KAQ6"/>
<dbReference type="Proteomes" id="UP000187609">
    <property type="component" value="Unassembled WGS sequence"/>
</dbReference>
<dbReference type="OMA" id="CHATSNK"/>
<reference evidence="3" key="1">
    <citation type="submission" date="2016-11" db="EMBL/GenBank/DDBJ databases">
        <title>The genome of Nicotiana attenuata.</title>
        <authorList>
            <person name="Xu S."/>
            <person name="Brockmoeller T."/>
            <person name="Gaquerel E."/>
            <person name="Navarro A."/>
            <person name="Kuhl H."/>
            <person name="Gase K."/>
            <person name="Ling Z."/>
            <person name="Zhou W."/>
            <person name="Kreitzer C."/>
            <person name="Stanke M."/>
            <person name="Tang H."/>
            <person name="Lyons E."/>
            <person name="Pandey P."/>
            <person name="Pandey S.P."/>
            <person name="Timmermann B."/>
            <person name="Baldwin I.T."/>
        </authorList>
    </citation>
    <scope>NUCLEOTIDE SEQUENCE [LARGE SCALE GENOMIC DNA]</scope>
    <source>
        <strain evidence="3">UT</strain>
    </source>
</reference>
<feature type="compositionally biased region" description="Basic and acidic residues" evidence="1">
    <location>
        <begin position="228"/>
        <end position="237"/>
    </location>
</feature>
<dbReference type="InterPro" id="IPR057670">
    <property type="entry name" value="SH3_retrovirus"/>
</dbReference>
<dbReference type="Pfam" id="PF25597">
    <property type="entry name" value="SH3_retrovirus"/>
    <property type="match status" value="1"/>
</dbReference>
<comment type="caution">
    <text evidence="3">The sequence shown here is derived from an EMBL/GenBank/DDBJ whole genome shotgun (WGS) entry which is preliminary data.</text>
</comment>
<dbReference type="EMBL" id="MJEQ01002517">
    <property type="protein sequence ID" value="OIT27141.1"/>
    <property type="molecule type" value="Genomic_DNA"/>
</dbReference>
<evidence type="ECO:0000259" key="2">
    <source>
        <dbReference type="Pfam" id="PF25597"/>
    </source>
</evidence>
<dbReference type="Gramene" id="OIT27141">
    <property type="protein sequence ID" value="OIT27141"/>
    <property type="gene ID" value="A4A49_22679"/>
</dbReference>
<protein>
    <recommendedName>
        <fullName evidence="2">Retroviral polymerase SH3-like domain-containing protein</fullName>
    </recommendedName>
</protein>
<keyword evidence="4" id="KW-1185">Reference proteome</keyword>
<dbReference type="PANTHER" id="PTHR34222">
    <property type="entry name" value="GAG_PRE-INTEGRS DOMAIN-CONTAINING PROTEIN"/>
    <property type="match status" value="1"/>
</dbReference>
<feature type="region of interest" description="Disordered" evidence="1">
    <location>
        <begin position="227"/>
        <end position="285"/>
    </location>
</feature>
<sequence length="336" mass="38704">MVVREEGQRNIGLQREAKQEGSTFHITGNMIMQSGKGAMKETRLRCTHFQKVGHEKSRCFKIVGYPPNWNTRRSSAKGNYKGHPNSGGATGRAPHVAAVQEQTTCQLGLTMKQVNHLFNLFKEKQQEDQVTTQMSGPFTEEAHWTGPSHGQKDKFWERALRCIFIGYPQGQKGWKVYDVAQRISFVSRVAVFEEKTFPYVTQQLIIDEPKEVTKAFKHTDVLFNDEEDTRKDEERIINEGNEQPDNQAEDDRVIEEPNTLEQGNNLEQSDVEAANTRPDRTKKQPEYLKDYVCHATSNKPQRWMLTKQPLQVMAIPYQNTYRMTFILSLCLSSIHH</sequence>
<dbReference type="PANTHER" id="PTHR34222:SF33">
    <property type="entry name" value="RETROTRANSPOSON GAG DOMAIN-CONTAINING PROTEIN"/>
    <property type="match status" value="1"/>
</dbReference>
<gene>
    <name evidence="3" type="ORF">A4A49_22679</name>
</gene>
<name>A0A1J6KAQ6_NICAT</name>